<dbReference type="RefSeq" id="WP_197444168.1">
    <property type="nucleotide sequence ID" value="NZ_CP036275.1"/>
</dbReference>
<dbReference type="AlphaFoldDB" id="A0A517Z3S6"/>
<dbReference type="Proteomes" id="UP000320496">
    <property type="component" value="Chromosome"/>
</dbReference>
<organism evidence="2 3">
    <name type="scientific">Maioricimonas rarisocia</name>
    <dbReference type="NCBI Taxonomy" id="2528026"/>
    <lineage>
        <taxon>Bacteria</taxon>
        <taxon>Pseudomonadati</taxon>
        <taxon>Planctomycetota</taxon>
        <taxon>Planctomycetia</taxon>
        <taxon>Planctomycetales</taxon>
        <taxon>Planctomycetaceae</taxon>
        <taxon>Maioricimonas</taxon>
    </lineage>
</organism>
<reference evidence="2 3" key="1">
    <citation type="submission" date="2019-02" db="EMBL/GenBank/DDBJ databases">
        <title>Deep-cultivation of Planctomycetes and their phenomic and genomic characterization uncovers novel biology.</title>
        <authorList>
            <person name="Wiegand S."/>
            <person name="Jogler M."/>
            <person name="Boedeker C."/>
            <person name="Pinto D."/>
            <person name="Vollmers J."/>
            <person name="Rivas-Marin E."/>
            <person name="Kohn T."/>
            <person name="Peeters S.H."/>
            <person name="Heuer A."/>
            <person name="Rast P."/>
            <person name="Oberbeckmann S."/>
            <person name="Bunk B."/>
            <person name="Jeske O."/>
            <person name="Meyerdierks A."/>
            <person name="Storesund J.E."/>
            <person name="Kallscheuer N."/>
            <person name="Luecker S."/>
            <person name="Lage O.M."/>
            <person name="Pohl T."/>
            <person name="Merkel B.J."/>
            <person name="Hornburger P."/>
            <person name="Mueller R.-W."/>
            <person name="Bruemmer F."/>
            <person name="Labrenz M."/>
            <person name="Spormann A.M."/>
            <person name="Op den Camp H."/>
            <person name="Overmann J."/>
            <person name="Amann R."/>
            <person name="Jetten M.S.M."/>
            <person name="Mascher T."/>
            <person name="Medema M.H."/>
            <person name="Devos D.P."/>
            <person name="Kaster A.-K."/>
            <person name="Ovreas L."/>
            <person name="Rohde M."/>
            <person name="Galperin M.Y."/>
            <person name="Jogler C."/>
        </authorList>
    </citation>
    <scope>NUCLEOTIDE SEQUENCE [LARGE SCALE GENOMIC DNA]</scope>
    <source>
        <strain evidence="2 3">Mal4</strain>
    </source>
</reference>
<proteinExistence type="predicted"/>
<dbReference type="SUPFAM" id="SSF109854">
    <property type="entry name" value="DinB/YfiT-like putative metalloenzymes"/>
    <property type="match status" value="1"/>
</dbReference>
<dbReference type="KEGG" id="mri:Mal4_13880"/>
<dbReference type="EMBL" id="CP036275">
    <property type="protein sequence ID" value="QDU37085.1"/>
    <property type="molecule type" value="Genomic_DNA"/>
</dbReference>
<feature type="domain" description="DinB-like" evidence="1">
    <location>
        <begin position="22"/>
        <end position="165"/>
    </location>
</feature>
<accession>A0A517Z3S6</accession>
<evidence type="ECO:0000313" key="2">
    <source>
        <dbReference type="EMBL" id="QDU37085.1"/>
    </source>
</evidence>
<dbReference type="Pfam" id="PF12867">
    <property type="entry name" value="DinB_2"/>
    <property type="match status" value="1"/>
</dbReference>
<keyword evidence="3" id="KW-1185">Reference proteome</keyword>
<dbReference type="InterPro" id="IPR034660">
    <property type="entry name" value="DinB/YfiT-like"/>
</dbReference>
<evidence type="ECO:0000313" key="3">
    <source>
        <dbReference type="Proteomes" id="UP000320496"/>
    </source>
</evidence>
<protein>
    <submittedName>
        <fullName evidence="2">DinB superfamily protein</fullName>
    </submittedName>
</protein>
<evidence type="ECO:0000259" key="1">
    <source>
        <dbReference type="Pfam" id="PF12867"/>
    </source>
</evidence>
<dbReference type="InterPro" id="IPR024775">
    <property type="entry name" value="DinB-like"/>
</dbReference>
<gene>
    <name evidence="2" type="ORF">Mal4_13880</name>
</gene>
<sequence>MERLAISALDAAEPEVGRWLGALEEVRRKTVETVTGCDEACLDWCGPDGRENPIGALLYHVGLVEMSWLYLDLLRTELPSHVKELFPYPSRDEANRLTRVPSTSLDEHLQALAQSRRILLDVLRDIDVDGWRRLRTPVDGMDYETNPEWVVFHLIEHEAGHTAQMSSLKARWLRHQDGT</sequence>
<name>A0A517Z3S6_9PLAN</name>
<dbReference type="Gene3D" id="1.20.120.450">
    <property type="entry name" value="dinb family like domain"/>
    <property type="match status" value="1"/>
</dbReference>